<evidence type="ECO:0000313" key="2">
    <source>
        <dbReference type="Proteomes" id="UP001489897"/>
    </source>
</evidence>
<dbReference type="RefSeq" id="WP_141710819.1">
    <property type="nucleotide sequence ID" value="NZ_JAYMRV010000001.1"/>
</dbReference>
<organism evidence="1 2">
    <name type="scientific">Paraburkholderia ferrariae</name>
    <dbReference type="NCBI Taxonomy" id="386056"/>
    <lineage>
        <taxon>Bacteria</taxon>
        <taxon>Pseudomonadati</taxon>
        <taxon>Pseudomonadota</taxon>
        <taxon>Betaproteobacteria</taxon>
        <taxon>Burkholderiales</taxon>
        <taxon>Burkholderiaceae</taxon>
        <taxon>Paraburkholderia</taxon>
    </lineage>
</organism>
<accession>A0ABU9RIK8</accession>
<protein>
    <submittedName>
        <fullName evidence="1">Uncharacterized protein</fullName>
    </submittedName>
</protein>
<gene>
    <name evidence="1" type="ORF">VSR73_02105</name>
</gene>
<reference evidence="1 2" key="1">
    <citation type="submission" date="2024-01" db="EMBL/GenBank/DDBJ databases">
        <title>The diversity of rhizobia nodulating Mimosa spp. in eleven states of Brazil covering several biomes is determined by host plant, location, and edaphic factors.</title>
        <authorList>
            <person name="Rouws L."/>
            <person name="Barauna A."/>
            <person name="Beukes C."/>
            <person name="De Faria S.M."/>
            <person name="Gross E."/>
            <person name="Dos Reis Junior F.B."/>
            <person name="Simon M."/>
            <person name="Maluk M."/>
            <person name="Odee D.W."/>
            <person name="Kenicer G."/>
            <person name="Young J.P.W."/>
            <person name="Reis V.M."/>
            <person name="Zilli J."/>
            <person name="James E.K."/>
        </authorList>
    </citation>
    <scope>NUCLEOTIDE SEQUENCE [LARGE SCALE GENOMIC DNA]</scope>
    <source>
        <strain evidence="1 2">JPY167</strain>
    </source>
</reference>
<keyword evidence="2" id="KW-1185">Reference proteome</keyword>
<evidence type="ECO:0000313" key="1">
    <source>
        <dbReference type="EMBL" id="MEM5419865.1"/>
    </source>
</evidence>
<proteinExistence type="predicted"/>
<sequence length="63" mass="7030">MDKVDELTTAYEAWVAAREGLARDLPPLILENPNDDLIRALIAREVATHRQFVAAKERANGIT</sequence>
<dbReference type="Proteomes" id="UP001489897">
    <property type="component" value="Unassembled WGS sequence"/>
</dbReference>
<name>A0ABU9RIK8_9BURK</name>
<dbReference type="EMBL" id="JAYMRV010000001">
    <property type="protein sequence ID" value="MEM5419865.1"/>
    <property type="molecule type" value="Genomic_DNA"/>
</dbReference>
<comment type="caution">
    <text evidence="1">The sequence shown here is derived from an EMBL/GenBank/DDBJ whole genome shotgun (WGS) entry which is preliminary data.</text>
</comment>